<keyword evidence="3" id="KW-1185">Reference proteome</keyword>
<feature type="coiled-coil region" evidence="1">
    <location>
        <begin position="263"/>
        <end position="290"/>
    </location>
</feature>
<name>A0A7Y6QA41_9HYPH</name>
<accession>A0A7Y6QA41</accession>
<evidence type="ECO:0000256" key="1">
    <source>
        <dbReference type="SAM" id="Coils"/>
    </source>
</evidence>
<dbReference type="EMBL" id="JABWDU010000006">
    <property type="protein sequence ID" value="NVD41590.1"/>
    <property type="molecule type" value="Genomic_DNA"/>
</dbReference>
<dbReference type="AlphaFoldDB" id="A0A7Y6QA41"/>
<dbReference type="RefSeq" id="WP_176354979.1">
    <property type="nucleotide sequence ID" value="NZ_JABWDU010000006.1"/>
</dbReference>
<dbReference type="Proteomes" id="UP000520198">
    <property type="component" value="Unassembled WGS sequence"/>
</dbReference>
<sequence>MSDVDTTPPEKDEINPAEEPISLREFLERTHPSVQKPVNGAWEIEASVGSRRRKLTYPEIRLHCRDCQGERTFRLANRNESWMWETQICNAHPIFRCGDCNLQSKQYALRVVFKGEGDASLYKYGEHPAFGIPVPNRVLRLVGNEDAALFLKGRQCENLGYGIAAFAYYRRVVENHKNELFEEIIKVCETLGTSGELIKELKAAQKEISFSKSMEKIKTALPHGLLIDGHNPLNALHGALSVGLHAESDENCLANAQAVRLVLSELVERIALLKQENKQLSAAVHRLLSKR</sequence>
<organism evidence="2 3">
    <name type="scientific">Ensifer oleiphilus</name>
    <dbReference type="NCBI Taxonomy" id="2742698"/>
    <lineage>
        <taxon>Bacteria</taxon>
        <taxon>Pseudomonadati</taxon>
        <taxon>Pseudomonadota</taxon>
        <taxon>Alphaproteobacteria</taxon>
        <taxon>Hyphomicrobiales</taxon>
        <taxon>Rhizobiaceae</taxon>
        <taxon>Sinorhizobium/Ensifer group</taxon>
        <taxon>Ensifer</taxon>
    </lineage>
</organism>
<gene>
    <name evidence="2" type="ORF">HT585_22230</name>
</gene>
<protein>
    <submittedName>
        <fullName evidence="2">Uncharacterized protein</fullName>
    </submittedName>
</protein>
<evidence type="ECO:0000313" key="3">
    <source>
        <dbReference type="Proteomes" id="UP000520198"/>
    </source>
</evidence>
<evidence type="ECO:0000313" key="2">
    <source>
        <dbReference type="EMBL" id="NVD41590.1"/>
    </source>
</evidence>
<proteinExistence type="predicted"/>
<keyword evidence="1" id="KW-0175">Coiled coil</keyword>
<comment type="caution">
    <text evidence="2">The sequence shown here is derived from an EMBL/GenBank/DDBJ whole genome shotgun (WGS) entry which is preliminary data.</text>
</comment>
<reference evidence="2 3" key="1">
    <citation type="submission" date="2020-06" db="EMBL/GenBank/DDBJ databases">
        <authorList>
            <person name="Grouzdev D.S."/>
        </authorList>
    </citation>
    <scope>NUCLEOTIDE SEQUENCE [LARGE SCALE GENOMIC DNA]</scope>
    <source>
        <strain evidence="2 3">HO-A22</strain>
    </source>
</reference>